<evidence type="ECO:0000313" key="2">
    <source>
        <dbReference type="EMBL" id="KAK7484621.1"/>
    </source>
</evidence>
<evidence type="ECO:0000256" key="1">
    <source>
        <dbReference type="SAM" id="MobiDB-lite"/>
    </source>
</evidence>
<comment type="caution">
    <text evidence="2">The sequence shown here is derived from an EMBL/GenBank/DDBJ whole genome shotgun (WGS) entry which is preliminary data.</text>
</comment>
<feature type="compositionally biased region" description="Basic residues" evidence="1">
    <location>
        <begin position="1"/>
        <end position="10"/>
    </location>
</feature>
<dbReference type="AlphaFoldDB" id="A0ABD0KC17"/>
<proteinExistence type="predicted"/>
<evidence type="ECO:0000313" key="3">
    <source>
        <dbReference type="Proteomes" id="UP001519460"/>
    </source>
</evidence>
<feature type="region of interest" description="Disordered" evidence="1">
    <location>
        <begin position="1"/>
        <end position="43"/>
    </location>
</feature>
<protein>
    <submittedName>
        <fullName evidence="2">Uncharacterized protein</fullName>
    </submittedName>
</protein>
<name>A0ABD0KC17_9CAEN</name>
<reference evidence="2 3" key="1">
    <citation type="journal article" date="2023" name="Sci. Data">
        <title>Genome assembly of the Korean intertidal mud-creeper Batillaria attramentaria.</title>
        <authorList>
            <person name="Patra A.K."/>
            <person name="Ho P.T."/>
            <person name="Jun S."/>
            <person name="Lee S.J."/>
            <person name="Kim Y."/>
            <person name="Won Y.J."/>
        </authorList>
    </citation>
    <scope>NUCLEOTIDE SEQUENCE [LARGE SCALE GENOMIC DNA]</scope>
    <source>
        <strain evidence="2">Wonlab-2016</strain>
    </source>
</reference>
<sequence>MATKTKRRRGVNGSVRPRVLNVGNESPDSDSEDDSPSQPAPGVWPRFLLLKANHETKKATQLHPFLVGRVLKSITGKSEAKRLKTGDLVQVSQKAHSLPLLMGLQPVHIRQLPSAGHLLFGAT</sequence>
<accession>A0ABD0KC17</accession>
<dbReference type="Proteomes" id="UP001519460">
    <property type="component" value="Unassembled WGS sequence"/>
</dbReference>
<gene>
    <name evidence="2" type="ORF">BaRGS_00024147</name>
</gene>
<organism evidence="2 3">
    <name type="scientific">Batillaria attramentaria</name>
    <dbReference type="NCBI Taxonomy" id="370345"/>
    <lineage>
        <taxon>Eukaryota</taxon>
        <taxon>Metazoa</taxon>
        <taxon>Spiralia</taxon>
        <taxon>Lophotrochozoa</taxon>
        <taxon>Mollusca</taxon>
        <taxon>Gastropoda</taxon>
        <taxon>Caenogastropoda</taxon>
        <taxon>Sorbeoconcha</taxon>
        <taxon>Cerithioidea</taxon>
        <taxon>Batillariidae</taxon>
        <taxon>Batillaria</taxon>
    </lineage>
</organism>
<dbReference type="EMBL" id="JACVVK020000207">
    <property type="protein sequence ID" value="KAK7484621.1"/>
    <property type="molecule type" value="Genomic_DNA"/>
</dbReference>
<keyword evidence="3" id="KW-1185">Reference proteome</keyword>